<evidence type="ECO:0000256" key="1">
    <source>
        <dbReference type="ARBA" id="ARBA00022737"/>
    </source>
</evidence>
<dbReference type="SUPFAM" id="SSF48403">
    <property type="entry name" value="Ankyrin repeat"/>
    <property type="match status" value="1"/>
</dbReference>
<evidence type="ECO:0000256" key="3">
    <source>
        <dbReference type="PROSITE-ProRule" id="PRU00023"/>
    </source>
</evidence>
<gene>
    <name evidence="4" type="ORF">HNV28_22235</name>
</gene>
<evidence type="ECO:0000256" key="2">
    <source>
        <dbReference type="ARBA" id="ARBA00023043"/>
    </source>
</evidence>
<keyword evidence="1" id="KW-0677">Repeat</keyword>
<dbReference type="Pfam" id="PF12796">
    <property type="entry name" value="Ank_2"/>
    <property type="match status" value="1"/>
</dbReference>
<dbReference type="Gene3D" id="1.25.40.20">
    <property type="entry name" value="Ankyrin repeat-containing domain"/>
    <property type="match status" value="1"/>
</dbReference>
<dbReference type="PROSITE" id="PS50088">
    <property type="entry name" value="ANK_REPEAT"/>
    <property type="match status" value="1"/>
</dbReference>
<dbReference type="SMART" id="SM00248">
    <property type="entry name" value="ANK"/>
    <property type="match status" value="2"/>
</dbReference>
<evidence type="ECO:0000313" key="5">
    <source>
        <dbReference type="Proteomes" id="UP000533080"/>
    </source>
</evidence>
<keyword evidence="2 3" id="KW-0040">ANK repeat</keyword>
<protein>
    <submittedName>
        <fullName evidence="4">Ankyrin repeat domain-containing protein</fullName>
    </submittedName>
</protein>
<accession>A0A7Y4MTW3</accession>
<dbReference type="InterPro" id="IPR036770">
    <property type="entry name" value="Ankyrin_rpt-contain_sf"/>
</dbReference>
<reference evidence="4 5" key="1">
    <citation type="submission" date="2020-05" db="EMBL/GenBank/DDBJ databases">
        <authorList>
            <person name="Whitworth D."/>
        </authorList>
    </citation>
    <scope>NUCLEOTIDE SEQUENCE [LARGE SCALE GENOMIC DNA]</scope>
    <source>
        <strain evidence="4 5">AM005</strain>
    </source>
</reference>
<organism evidence="4 5">
    <name type="scientific">Myxococcus xanthus</name>
    <dbReference type="NCBI Taxonomy" id="34"/>
    <lineage>
        <taxon>Bacteria</taxon>
        <taxon>Pseudomonadati</taxon>
        <taxon>Myxococcota</taxon>
        <taxon>Myxococcia</taxon>
        <taxon>Myxococcales</taxon>
        <taxon>Cystobacterineae</taxon>
        <taxon>Myxococcaceae</taxon>
        <taxon>Myxococcus</taxon>
    </lineage>
</organism>
<dbReference type="PROSITE" id="PS50297">
    <property type="entry name" value="ANK_REP_REGION"/>
    <property type="match status" value="1"/>
</dbReference>
<dbReference type="PANTHER" id="PTHR24171">
    <property type="entry name" value="ANKYRIN REPEAT DOMAIN-CONTAINING PROTEIN 39-RELATED"/>
    <property type="match status" value="1"/>
</dbReference>
<sequence length="164" mass="17372">MLPRGGLTMSLFDAVLAGDRDAVESHLSAGADPNPFDAEGRTPLMAAARAGRADLVQLLLEAGADPELTDSIGESALIMAAAHGHPEVCQWLMPHARADDQDLARTLLSGLGITDLRLDAPPPPDNSFRRKLASAGAYVSGKLGDDGATKRLERVLRSEKQRKP</sequence>
<proteinExistence type="predicted"/>
<dbReference type="Proteomes" id="UP000533080">
    <property type="component" value="Unassembled WGS sequence"/>
</dbReference>
<dbReference type="InterPro" id="IPR002110">
    <property type="entry name" value="Ankyrin_rpt"/>
</dbReference>
<name>A0A7Y4MTW3_MYXXA</name>
<evidence type="ECO:0000313" key="4">
    <source>
        <dbReference type="EMBL" id="NOJ81013.1"/>
    </source>
</evidence>
<feature type="repeat" description="ANK" evidence="3">
    <location>
        <begin position="39"/>
        <end position="71"/>
    </location>
</feature>
<dbReference type="AlphaFoldDB" id="A0A7Y4MTW3"/>
<comment type="caution">
    <text evidence="4">The sequence shown here is derived from an EMBL/GenBank/DDBJ whole genome shotgun (WGS) entry which is preliminary data.</text>
</comment>
<dbReference type="EMBL" id="JABFNT010000073">
    <property type="protein sequence ID" value="NOJ81013.1"/>
    <property type="molecule type" value="Genomic_DNA"/>
</dbReference>